<dbReference type="GeneID" id="94830010"/>
<dbReference type="EMBL" id="MLAK01001204">
    <property type="protein sequence ID" value="OHS96033.1"/>
    <property type="molecule type" value="Genomic_DNA"/>
</dbReference>
<dbReference type="Pfam" id="PF02138">
    <property type="entry name" value="Beach"/>
    <property type="match status" value="1"/>
</dbReference>
<evidence type="ECO:0000313" key="3">
    <source>
        <dbReference type="Proteomes" id="UP000179807"/>
    </source>
</evidence>
<proteinExistence type="predicted"/>
<dbReference type="CDD" id="cd06071">
    <property type="entry name" value="Beach"/>
    <property type="match status" value="1"/>
</dbReference>
<evidence type="ECO:0000259" key="1">
    <source>
        <dbReference type="PROSITE" id="PS50197"/>
    </source>
</evidence>
<comment type="caution">
    <text evidence="2">The sequence shown here is derived from an EMBL/GenBank/DDBJ whole genome shotgun (WGS) entry which is preliminary data.</text>
</comment>
<dbReference type="PANTHER" id="PTHR13743:SF123">
    <property type="entry name" value="PROTEIN FAN"/>
    <property type="match status" value="1"/>
</dbReference>
<organism evidence="2 3">
    <name type="scientific">Tritrichomonas foetus</name>
    <dbReference type="NCBI Taxonomy" id="1144522"/>
    <lineage>
        <taxon>Eukaryota</taxon>
        <taxon>Metamonada</taxon>
        <taxon>Parabasalia</taxon>
        <taxon>Tritrichomonadida</taxon>
        <taxon>Tritrichomonadidae</taxon>
        <taxon>Tritrichomonas</taxon>
    </lineage>
</organism>
<evidence type="ECO:0000313" key="2">
    <source>
        <dbReference type="EMBL" id="OHS96033.1"/>
    </source>
</evidence>
<dbReference type="InterPro" id="IPR000409">
    <property type="entry name" value="BEACH_dom"/>
</dbReference>
<dbReference type="Proteomes" id="UP000179807">
    <property type="component" value="Unassembled WGS sequence"/>
</dbReference>
<dbReference type="SUPFAM" id="SSF101908">
    <property type="entry name" value="Putative isomerase YbhE"/>
    <property type="match status" value="1"/>
</dbReference>
<accession>A0A1J4JBI7</accession>
<dbReference type="Gene3D" id="1.10.1540.10">
    <property type="entry name" value="BEACH domain"/>
    <property type="match status" value="1"/>
</dbReference>
<protein>
    <submittedName>
        <fullName evidence="2">Beige/BEACH domain containing protein</fullName>
    </submittedName>
</protein>
<reference evidence="2" key="1">
    <citation type="submission" date="2016-10" db="EMBL/GenBank/DDBJ databases">
        <authorList>
            <person name="Benchimol M."/>
            <person name="Almeida L.G."/>
            <person name="Vasconcelos A.T."/>
            <person name="Perreira-Neves A."/>
            <person name="Rosa I.A."/>
            <person name="Tasca T."/>
            <person name="Bogo M.R."/>
            <person name="de Souza W."/>
        </authorList>
    </citation>
    <scope>NUCLEOTIDE SEQUENCE [LARGE SCALE GENOMIC DNA]</scope>
    <source>
        <strain evidence="2">K</strain>
    </source>
</reference>
<keyword evidence="3" id="KW-1185">Reference proteome</keyword>
<dbReference type="SMART" id="SM01026">
    <property type="entry name" value="Beach"/>
    <property type="match status" value="1"/>
</dbReference>
<gene>
    <name evidence="2" type="ORF">TRFO_10214</name>
</gene>
<dbReference type="InterPro" id="IPR050865">
    <property type="entry name" value="BEACH_Domain"/>
</dbReference>
<feature type="domain" description="BEACH" evidence="1">
    <location>
        <begin position="1899"/>
        <end position="2166"/>
    </location>
</feature>
<sequence>MLRNIGNFLRSPLSPSRQAAQFPEEKTLINMFSQNLNAFIQMENDDISKIHFFYDLLSHVNIIFQENQKKDPLSNEETKNIISNFISVCAEFGCYILNDEKHDSELFFSTMIFISSLLEGYLPNSEQFFPLFCEMVKVIKKNPLFLTKCQTFLFLLFKSADFFTKFLVSDGLSISFSLIFEKNDESLINCEKIKSVYEILLQLTFKTAPIEIYSKIPFTKITNFKVFLDFITNVINSKDQNEFPNEFINEFLFYACKFMTYYLISFSNSCSTLIELFYSFDGFKTLNKIFKLSCPQVAHECYEILLIESGIDKYVLMSIVDLYQNELTDSSLRSSLISLLTIQTKNINETYEKLTLVAPVSSYLKRPPFLNKKGLEELAQVIQTFLEQKMINISVLLNSILFIISFPEDEEIPVDSFLNILIFSYHSKDLTVNMLLQEKFLQNFLFEQSPEDLASYFSHHKIILELIYFIYISSDADEYRFPILQNLLSTSNFISDLPDFNQFLSNLLEQQFSSKICKLLLSFIQYDHIFELLIKEMKKKMEYYNYFLESNGFDHLNEYINPNEQQNSRSENKISYLLIMNLIGSLSFFTEQPEVDEWINQQPKDSPLFDFSNDFLSKLAFGPETEHEYKLLHVPSLLPFCTGFDQRLAYNLYLAGKYGIPACLKRGISINNIPHISLIANRFITSNVAKELFKLNPLKISEFVNVEQPQFSLYEIIPFSNPVFLTFEQNFSSLSFWFNLPIKINEKFLFLTIHSFLTIEINQDTLLFTTAKEKTSLSTPCCIWHNLIVIFHSKRNIAYKCEIILDFTTRLSLKIDIQSTPSSVTFGDRNNLIPVPIQLAKSVILSETVFSEENISHISKQGPNDTSAKIGCTSKSKFVFDVHYLGFASYYNSSIDSENLFFRLEKIDFIDEFKSLFMVLLNLKSLRNYNFHLFWHRMIIAMKRKKSLVQSHLDYFILNPKLKTKISKALNIFLSDPEIYFVFDQDSIINLLGQISSTSSLDWMILEKFGLSRSLFSILRCGINLDIQLSLIPIFNKLFKASHTVIKLKNILNTIVSFGDFTFDKTSFGDLIKNPLKESLVQNKLFLSFVESAKMFSEEVLQLNQLLDIIILYLDNRIFPFFDLLAFYSHRNQKYIRDTKNMILNYVFNYFSCEKQVWKYAFSILSGNVTQSKFYRAFQVKRPSFLPVIIDMLSKLASHCAHDIINSHEEDQSNKRLFSKIVSIILSLDESITAIISQSSLVYYFNLAQLGMMPNSFLITNNGERITQNWVNFSHINSPSKNEIKNIYEKVTHSKIFPPHFPDTINYEPLSILSISSIYSSSNNINFPDNHTNCLKLFSFVRESNLIDLLICILFASDSFEKNFTELINGTAMMYLEYWKLLTQQIIFDVLTILSLKPPSFTYFKWCFPQIHKCITIGLFKKCYLKLMELIFILIKRGDILNNVFLEDRLLKMYRDFLLLSFRYISDETEHEMHFKLLLKNKNFIFSPNVFYDNKFCSLWLHANRLYHDEYPSRIECMSLFMKLIDNNLVSSYDPSNMEEEWNNFCRKQLFDNSDIESKQTKMNLIIDNRIKMYTEVLKRELYTRIYRAINYSIEENLHFYQINLRQRKTEKVMFKFTKLGITQFLRQKNHAIKSYHLSPLSYPIYQSRLLSPSPFSIRSPQSGSKINNSYFTIDFIKSKQAIPIIEKYGKLNCAPEWFFFNSNIHCDDNLNSSHDEAMINVTNKKDNQIENAFSSPFDYSDIIEQGDAPLLQLFKQTFFEFGEYYHHFDVSFFYYIHPLPSVLFVTENALLLIVLAKGSLELISHPNNPIAFLPLTESIALGEFSQASLFCGHIVIISKLDQILKIQDHHYIHKNYGVLISTLGDSDLLLIFANQNDKSKVIKHINKKLQKKTFPPSHLLFSINSISEATLLWHNNVISNFDYLLLLNSYGGRSFSDLSQYPVVPWISNPANNRELRNLSLPMGQLSETRAHHFDLTYELSTPVKYYYGFHYSLPGVVFWLLMRTPPFTFFQWDLNEGWDNSQRLFVSVSDAYNSAAITNQSDLKELIPAMYQTPEVLTNISNLSLNVSDNVQLPEWAKSSPYFYVEMQKKILNESQETQKWIDLIFGYKQTGEAARESKNLFLPSSYINSSYEELEMDEESYNSQVLNFGQCPNQLFTKSHPFKLTRKIKDEVICETQITINLINPLFLTNFLVAPIHKNSTTFVALPETAVVYPLKCSMSTFFINFNQEHESLSMIEISTMKTVLTTYSFDFAFIRHVDVSEDGFFIVVSFFFGRVDVFLVDFDELNGWPKNIQKFGSFSRRSTCKMSALLPQEYICASVYEDLKIIIWNFSTETIHRVLNLEFLPIQIMFDSFNAELYVIYSNSVEKYSINGNKLHYYDIFESNISSSIIFGLDFMFDKRLLILGHKNGKLTILHINSESYEFEVMFHSDVHKYAISSILGMPNLMKIVTVDDRGISYLTDFSSMLEDSSVVVRCSFCDSPQTTICKICQLPICGGCKKNGQNVCPQCQIK</sequence>
<dbReference type="PANTHER" id="PTHR13743">
    <property type="entry name" value="BEIGE/BEACH-RELATED"/>
    <property type="match status" value="1"/>
</dbReference>
<dbReference type="RefSeq" id="XP_068349170.1">
    <property type="nucleotide sequence ID" value="XM_068495306.1"/>
</dbReference>
<name>A0A1J4JBI7_9EUKA</name>
<dbReference type="OrthoDB" id="10569987at2759"/>
<dbReference type="SUPFAM" id="SSF81837">
    <property type="entry name" value="BEACH domain"/>
    <property type="match status" value="1"/>
</dbReference>
<dbReference type="PROSITE" id="PS50197">
    <property type="entry name" value="BEACH"/>
    <property type="match status" value="1"/>
</dbReference>
<dbReference type="InterPro" id="IPR036372">
    <property type="entry name" value="BEACH_dom_sf"/>
</dbReference>
<dbReference type="VEuPathDB" id="TrichDB:TRFO_10214"/>